<protein>
    <submittedName>
        <fullName evidence="2">GroES-like protein</fullName>
    </submittedName>
</protein>
<dbReference type="InterPro" id="IPR011032">
    <property type="entry name" value="GroES-like_sf"/>
</dbReference>
<dbReference type="PANTHER" id="PTHR45348">
    <property type="entry name" value="HYPOTHETICAL OXIDOREDUCTASE (EUROFUNG)"/>
    <property type="match status" value="1"/>
</dbReference>
<dbReference type="InterPro" id="IPR036291">
    <property type="entry name" value="NAD(P)-bd_dom_sf"/>
</dbReference>
<dbReference type="InterPro" id="IPR013154">
    <property type="entry name" value="ADH-like_N"/>
</dbReference>
<dbReference type="SUPFAM" id="SSF51735">
    <property type="entry name" value="NAD(P)-binding Rossmann-fold domains"/>
    <property type="match status" value="1"/>
</dbReference>
<dbReference type="GO" id="GO:0016651">
    <property type="term" value="F:oxidoreductase activity, acting on NAD(P)H"/>
    <property type="evidence" value="ECO:0007669"/>
    <property type="project" value="InterPro"/>
</dbReference>
<reference evidence="2" key="1">
    <citation type="submission" date="2020-05" db="EMBL/GenBank/DDBJ databases">
        <title>Mycena genomes resolve the evolution of fungal bioluminescence.</title>
        <authorList>
            <person name="Tsai I.J."/>
        </authorList>
    </citation>
    <scope>NUCLEOTIDE SEQUENCE</scope>
    <source>
        <strain evidence="2">110903Hualien_Pintung</strain>
    </source>
</reference>
<dbReference type="InterPro" id="IPR047122">
    <property type="entry name" value="Trans-enoyl_RdTase-like"/>
</dbReference>
<dbReference type="OrthoDB" id="3233595at2759"/>
<dbReference type="AlphaFoldDB" id="A0A8H6TPH1"/>
<comment type="caution">
    <text evidence="2">The sequence shown here is derived from an EMBL/GenBank/DDBJ whole genome shotgun (WGS) entry which is preliminary data.</text>
</comment>
<dbReference type="InterPro" id="IPR020843">
    <property type="entry name" value="ER"/>
</dbReference>
<dbReference type="SUPFAM" id="SSF50129">
    <property type="entry name" value="GroES-like"/>
    <property type="match status" value="1"/>
</dbReference>
<dbReference type="SMART" id="SM00829">
    <property type="entry name" value="PKS_ER"/>
    <property type="match status" value="1"/>
</dbReference>
<dbReference type="Proteomes" id="UP000613580">
    <property type="component" value="Unassembled WGS sequence"/>
</dbReference>
<keyword evidence="3" id="KW-1185">Reference proteome</keyword>
<evidence type="ECO:0000313" key="2">
    <source>
        <dbReference type="EMBL" id="KAF7320749.1"/>
    </source>
</evidence>
<gene>
    <name evidence="2" type="ORF">HMN09_00160800</name>
</gene>
<dbReference type="Gene3D" id="3.40.50.720">
    <property type="entry name" value="NAD(P)-binding Rossmann-like Domain"/>
    <property type="match status" value="1"/>
</dbReference>
<dbReference type="CDD" id="cd08249">
    <property type="entry name" value="enoyl_reductase_like"/>
    <property type="match status" value="1"/>
</dbReference>
<sequence length="373" mass="38892">MATTQKSLVIPAAKAPLELRDMPIPTPGAGQVLLKVMAVGLNPMDPARQKQDMMIPSYPVVLGSDIAGVVEAVGEGVVDFKKGDEVFAQAAMGGGYQQYVALSTKILIRKPKNVSFDDVATFPITFSTACVALCAPAPIGIGLNPTLSSDKPHVGKSAVVLGAGTSCGQFAVQLLRFNGFSTIIAYASAKHTEYLTSLGATLVIDRNDSPLADLPAHPALKDAPVDVVYDTVLGIISSAGGSGDATGTQAVTPVDIGYDLVKPHGLLVTVNPRISLSSTRTGKEGVVLTKSMGFYVGPDVIPSPMSKVEHTHFGRYIIERLPVLLEEGAIVGNRVEVLPGGLEGVKAGFERWYQPGAGGVSAVKLVAHPQETV</sequence>
<dbReference type="PANTHER" id="PTHR45348:SF2">
    <property type="entry name" value="ZINC-TYPE ALCOHOL DEHYDROGENASE-LIKE PROTEIN C2E1P3.01"/>
    <property type="match status" value="1"/>
</dbReference>
<dbReference type="Gene3D" id="3.90.180.10">
    <property type="entry name" value="Medium-chain alcohol dehydrogenases, catalytic domain"/>
    <property type="match status" value="1"/>
</dbReference>
<accession>A0A8H6TPH1</accession>
<dbReference type="EMBL" id="JACAZE010000002">
    <property type="protein sequence ID" value="KAF7320749.1"/>
    <property type="molecule type" value="Genomic_DNA"/>
</dbReference>
<evidence type="ECO:0000313" key="3">
    <source>
        <dbReference type="Proteomes" id="UP000613580"/>
    </source>
</evidence>
<proteinExistence type="predicted"/>
<organism evidence="2 3">
    <name type="scientific">Mycena chlorophos</name>
    <name type="common">Agaric fungus</name>
    <name type="synonym">Agaricus chlorophos</name>
    <dbReference type="NCBI Taxonomy" id="658473"/>
    <lineage>
        <taxon>Eukaryota</taxon>
        <taxon>Fungi</taxon>
        <taxon>Dikarya</taxon>
        <taxon>Basidiomycota</taxon>
        <taxon>Agaricomycotina</taxon>
        <taxon>Agaricomycetes</taxon>
        <taxon>Agaricomycetidae</taxon>
        <taxon>Agaricales</taxon>
        <taxon>Marasmiineae</taxon>
        <taxon>Mycenaceae</taxon>
        <taxon>Mycena</taxon>
    </lineage>
</organism>
<feature type="domain" description="Enoyl reductase (ER)" evidence="1">
    <location>
        <begin position="12"/>
        <end position="318"/>
    </location>
</feature>
<evidence type="ECO:0000259" key="1">
    <source>
        <dbReference type="SMART" id="SM00829"/>
    </source>
</evidence>
<name>A0A8H6TPH1_MYCCL</name>
<dbReference type="Pfam" id="PF08240">
    <property type="entry name" value="ADH_N"/>
    <property type="match status" value="1"/>
</dbReference>